<dbReference type="PANTHER" id="PTHR44591:SF3">
    <property type="entry name" value="RESPONSE REGULATORY DOMAIN-CONTAINING PROTEIN"/>
    <property type="match status" value="1"/>
</dbReference>
<keyword evidence="1 2" id="KW-0597">Phosphoprotein</keyword>
<comment type="caution">
    <text evidence="4">The sequence shown here is derived from an EMBL/GenBank/DDBJ whole genome shotgun (WGS) entry which is preliminary data.</text>
</comment>
<reference evidence="4" key="1">
    <citation type="journal article" date="2020" name="mSystems">
        <title>Genome- and Community-Level Interaction Insights into Carbon Utilization and Element Cycling Functions of Hydrothermarchaeota in Hydrothermal Sediment.</title>
        <authorList>
            <person name="Zhou Z."/>
            <person name="Liu Y."/>
            <person name="Xu W."/>
            <person name="Pan J."/>
            <person name="Luo Z.H."/>
            <person name="Li M."/>
        </authorList>
    </citation>
    <scope>NUCLEOTIDE SEQUENCE [LARGE SCALE GENOMIC DNA]</scope>
    <source>
        <strain evidence="4">SpSt-503</strain>
    </source>
</reference>
<evidence type="ECO:0000259" key="3">
    <source>
        <dbReference type="PROSITE" id="PS50110"/>
    </source>
</evidence>
<dbReference type="GO" id="GO:0000160">
    <property type="term" value="P:phosphorelay signal transduction system"/>
    <property type="evidence" value="ECO:0007669"/>
    <property type="project" value="InterPro"/>
</dbReference>
<dbReference type="CDD" id="cd00156">
    <property type="entry name" value="REC"/>
    <property type="match status" value="1"/>
</dbReference>
<feature type="modified residue" description="4-aspartylphosphate" evidence="2">
    <location>
        <position position="52"/>
    </location>
</feature>
<dbReference type="InterPro" id="IPR050595">
    <property type="entry name" value="Bact_response_regulator"/>
</dbReference>
<evidence type="ECO:0000313" key="4">
    <source>
        <dbReference type="EMBL" id="HFH28511.1"/>
    </source>
</evidence>
<dbReference type="PROSITE" id="PS50110">
    <property type="entry name" value="RESPONSE_REGULATORY"/>
    <property type="match status" value="1"/>
</dbReference>
<dbReference type="SMART" id="SM00448">
    <property type="entry name" value="REC"/>
    <property type="match status" value="1"/>
</dbReference>
<protein>
    <submittedName>
        <fullName evidence="4">Response regulator</fullName>
    </submittedName>
</protein>
<dbReference type="InterPro" id="IPR011006">
    <property type="entry name" value="CheY-like_superfamily"/>
</dbReference>
<dbReference type="PANTHER" id="PTHR44591">
    <property type="entry name" value="STRESS RESPONSE REGULATOR PROTEIN 1"/>
    <property type="match status" value="1"/>
</dbReference>
<sequence length="125" mass="13514">MGTILIIDDDSTIQDVAEAILKRQGHSILKALDTLQAERFLASTAIDLILLDIVLPGQGGLEYLMDIRHRYPNISVIVMSGKVRTDLLPVKKLAQQFGANCILSKPFTAAELNDAVGAALNSSCH</sequence>
<dbReference type="AlphaFoldDB" id="A0A7C3E614"/>
<dbReference type="Gene3D" id="3.40.50.2300">
    <property type="match status" value="1"/>
</dbReference>
<gene>
    <name evidence="4" type="ORF">ENS59_03235</name>
</gene>
<dbReference type="InterPro" id="IPR001789">
    <property type="entry name" value="Sig_transdc_resp-reg_receiver"/>
</dbReference>
<dbReference type="EMBL" id="DSVL01000096">
    <property type="protein sequence ID" value="HFH28511.1"/>
    <property type="molecule type" value="Genomic_DNA"/>
</dbReference>
<evidence type="ECO:0000256" key="2">
    <source>
        <dbReference type="PROSITE-ProRule" id="PRU00169"/>
    </source>
</evidence>
<name>A0A7C3E614_9SPIR</name>
<dbReference type="SUPFAM" id="SSF52172">
    <property type="entry name" value="CheY-like"/>
    <property type="match status" value="1"/>
</dbReference>
<evidence type="ECO:0000256" key="1">
    <source>
        <dbReference type="ARBA" id="ARBA00022553"/>
    </source>
</evidence>
<proteinExistence type="predicted"/>
<organism evidence="4">
    <name type="scientific">Gracilinema caldarium</name>
    <dbReference type="NCBI Taxonomy" id="215591"/>
    <lineage>
        <taxon>Bacteria</taxon>
        <taxon>Pseudomonadati</taxon>
        <taxon>Spirochaetota</taxon>
        <taxon>Spirochaetia</taxon>
        <taxon>Spirochaetales</taxon>
        <taxon>Breznakiellaceae</taxon>
        <taxon>Gracilinema</taxon>
    </lineage>
</organism>
<feature type="domain" description="Response regulatory" evidence="3">
    <location>
        <begin position="3"/>
        <end position="120"/>
    </location>
</feature>
<dbReference type="Pfam" id="PF00072">
    <property type="entry name" value="Response_reg"/>
    <property type="match status" value="1"/>
</dbReference>
<accession>A0A7C3E614</accession>